<keyword evidence="5 8" id="KW-0804">Transcription</keyword>
<dbReference type="GO" id="GO:0000979">
    <property type="term" value="F:RNA polymerase II core promoter sequence-specific DNA binding"/>
    <property type="evidence" value="ECO:0007669"/>
    <property type="project" value="EnsemblFungi"/>
</dbReference>
<evidence type="ECO:0000256" key="7">
    <source>
        <dbReference type="ARBA" id="ARBA00032012"/>
    </source>
</evidence>
<dbReference type="GO" id="GO:0016592">
    <property type="term" value="C:mediator complex"/>
    <property type="evidence" value="ECO:0007669"/>
    <property type="project" value="InterPro"/>
</dbReference>
<name>A0A1G4K2W0_9SACH</name>
<comment type="subunit">
    <text evidence="8">Component of the Mediator complex.</text>
</comment>
<keyword evidence="10" id="KW-1185">Reference proteome</keyword>
<dbReference type="STRING" id="1266660.A0A1G4K2W0"/>
<comment type="subcellular location">
    <subcellularLocation>
        <location evidence="1 8">Nucleus</location>
    </subcellularLocation>
</comment>
<dbReference type="GO" id="GO:0034605">
    <property type="term" value="P:cellular response to heat"/>
    <property type="evidence" value="ECO:0007669"/>
    <property type="project" value="EnsemblFungi"/>
</dbReference>
<gene>
    <name evidence="8" type="primary">MED18</name>
    <name evidence="9" type="ORF">LADA_0H09648G</name>
</gene>
<evidence type="ECO:0000256" key="1">
    <source>
        <dbReference type="ARBA" id="ARBA00004123"/>
    </source>
</evidence>
<comment type="similarity">
    <text evidence="2 8">Belongs to the Mediator complex subunit 18 family.</text>
</comment>
<evidence type="ECO:0000256" key="8">
    <source>
        <dbReference type="RuleBase" id="RU364150"/>
    </source>
</evidence>
<dbReference type="Pfam" id="PF09637">
    <property type="entry name" value="Med18"/>
    <property type="match status" value="1"/>
</dbReference>
<accession>A0A1G4K2W0</accession>
<evidence type="ECO:0000313" key="10">
    <source>
        <dbReference type="Proteomes" id="UP000190274"/>
    </source>
</evidence>
<keyword evidence="8" id="KW-0010">Activator</keyword>
<reference evidence="9 10" key="1">
    <citation type="submission" date="2016-03" db="EMBL/GenBank/DDBJ databases">
        <authorList>
            <person name="Devillers H."/>
        </authorList>
    </citation>
    <scope>NUCLEOTIDE SEQUENCE [LARGE SCALE GENOMIC DNA]</scope>
    <source>
        <strain evidence="9">CBS 10888</strain>
    </source>
</reference>
<comment type="function">
    <text evidence="8">Component of the Mediator complex, a coactivator involved in the regulated transcription of nearly all RNA polymerase II-dependent genes. Mediator functions as a bridge to convey information from gene-specific regulatory proteins to the basal RNA polymerase II transcription machinery. Mediator is recruited to promoters by direct interactions with regulatory proteins and serves as a scaffold for the assembly of a functional preinitiation complex with RNA polymerase II and the general transcription factors.</text>
</comment>
<dbReference type="Gene3D" id="2.40.320.10">
    <property type="entry name" value="Hypothetical Protein Pfu-838710-001"/>
    <property type="match status" value="1"/>
</dbReference>
<organism evidence="9 10">
    <name type="scientific">Lachancea dasiensis</name>
    <dbReference type="NCBI Taxonomy" id="1072105"/>
    <lineage>
        <taxon>Eukaryota</taxon>
        <taxon>Fungi</taxon>
        <taxon>Dikarya</taxon>
        <taxon>Ascomycota</taxon>
        <taxon>Saccharomycotina</taxon>
        <taxon>Saccharomycetes</taxon>
        <taxon>Saccharomycetales</taxon>
        <taxon>Saccharomycetaceae</taxon>
        <taxon>Lachancea</taxon>
    </lineage>
</organism>
<dbReference type="EMBL" id="LT598461">
    <property type="protein sequence ID" value="SCU97966.1"/>
    <property type="molecule type" value="Genomic_DNA"/>
</dbReference>
<dbReference type="Proteomes" id="UP000190274">
    <property type="component" value="Chromosome H"/>
</dbReference>
<evidence type="ECO:0000313" key="9">
    <source>
        <dbReference type="EMBL" id="SCU97966.1"/>
    </source>
</evidence>
<dbReference type="GO" id="GO:0006369">
    <property type="term" value="P:termination of RNA polymerase II transcription"/>
    <property type="evidence" value="ECO:0007669"/>
    <property type="project" value="EnsemblFungi"/>
</dbReference>
<protein>
    <recommendedName>
        <fullName evidence="3 8">Mediator of RNA polymerase II transcription subunit 18</fullName>
    </recommendedName>
    <alternativeName>
        <fullName evidence="7 8">Mediator complex subunit 18</fullName>
    </alternativeName>
</protein>
<evidence type="ECO:0000256" key="2">
    <source>
        <dbReference type="ARBA" id="ARBA00009814"/>
    </source>
</evidence>
<evidence type="ECO:0000256" key="3">
    <source>
        <dbReference type="ARBA" id="ARBA00019612"/>
    </source>
</evidence>
<dbReference type="InterPro" id="IPR019095">
    <property type="entry name" value="Mediator_Med18"/>
</dbReference>
<dbReference type="PANTHER" id="PTHR13321:SF2">
    <property type="entry name" value="MEDIATOR OF RNA POLYMERASE II TRANSCRIPTION SUBUNIT 18"/>
    <property type="match status" value="1"/>
</dbReference>
<evidence type="ECO:0000256" key="6">
    <source>
        <dbReference type="ARBA" id="ARBA00023242"/>
    </source>
</evidence>
<dbReference type="PANTHER" id="PTHR13321">
    <property type="entry name" value="MEDIATOR OF RNA POLYMERASE II TRANSCRIPTION, SUBUNIT 18"/>
    <property type="match status" value="1"/>
</dbReference>
<dbReference type="GO" id="GO:0032968">
    <property type="term" value="P:positive regulation of transcription elongation by RNA polymerase II"/>
    <property type="evidence" value="ECO:0007669"/>
    <property type="project" value="EnsemblFungi"/>
</dbReference>
<dbReference type="GO" id="GO:0003713">
    <property type="term" value="F:transcription coactivator activity"/>
    <property type="evidence" value="ECO:0007669"/>
    <property type="project" value="EnsemblFungi"/>
</dbReference>
<dbReference type="OrthoDB" id="5348092at2759"/>
<dbReference type="AlphaFoldDB" id="A0A1G4K2W0"/>
<dbReference type="GO" id="GO:0060261">
    <property type="term" value="P:positive regulation of transcription initiation by RNA polymerase II"/>
    <property type="evidence" value="ECO:0007669"/>
    <property type="project" value="EnsemblFungi"/>
</dbReference>
<dbReference type="GO" id="GO:0070847">
    <property type="term" value="C:core mediator complex"/>
    <property type="evidence" value="ECO:0007669"/>
    <property type="project" value="EnsemblFungi"/>
</dbReference>
<dbReference type="GO" id="GO:0001113">
    <property type="term" value="P:transcription open complex formation at RNA polymerase II promoter"/>
    <property type="evidence" value="ECO:0007669"/>
    <property type="project" value="EnsemblFungi"/>
</dbReference>
<evidence type="ECO:0000256" key="5">
    <source>
        <dbReference type="ARBA" id="ARBA00023163"/>
    </source>
</evidence>
<sequence>MVLQLSLFSVIDDDSYGLCVSTLSNLSGKPPILYSNFAAVLKPNPEFDIEQTNSKNQLIEQNRLRLCKAVPLEALEPDVSKRDYGKLKQYGDDTLNGFNLGMLEDMLHGSTDLDRMEIDEAVCPNDDTWALSISDIPAAGASRKVSSQAITESTILSSGGRSPSIVSFLSELGYVLDFRLLTIGIKFNMSNKVFLEVSKIWQVQGAESTKQLTKGGFLIKAFVNVAKGTDIKSINHGTNALLGLQKELSGYIDLSIPDRKSMDSRLENLSDL</sequence>
<evidence type="ECO:0000256" key="4">
    <source>
        <dbReference type="ARBA" id="ARBA00023015"/>
    </source>
</evidence>
<keyword evidence="4 8" id="KW-0805">Transcription regulation</keyword>
<dbReference type="GO" id="GO:0051123">
    <property type="term" value="P:RNA polymerase II preinitiation complex assembly"/>
    <property type="evidence" value="ECO:0007669"/>
    <property type="project" value="EnsemblFungi"/>
</dbReference>
<keyword evidence="6 8" id="KW-0539">Nucleus</keyword>
<proteinExistence type="inferred from homology"/>